<keyword evidence="1" id="KW-0732">Signal</keyword>
<dbReference type="Proteomes" id="UP000694005">
    <property type="component" value="Chromosome A07"/>
</dbReference>
<feature type="signal peptide" evidence="1">
    <location>
        <begin position="1"/>
        <end position="23"/>
    </location>
</feature>
<proteinExistence type="predicted"/>
<dbReference type="EMBL" id="LR031574">
    <property type="protein sequence ID" value="VDD01606.1"/>
    <property type="molecule type" value="Genomic_DNA"/>
</dbReference>
<dbReference type="EMBL" id="LS974623">
    <property type="protein sequence ID" value="CAG7904115.1"/>
    <property type="molecule type" value="Genomic_DNA"/>
</dbReference>
<evidence type="ECO:0000313" key="2">
    <source>
        <dbReference type="EMBL" id="CAG7904115.1"/>
    </source>
</evidence>
<organism evidence="3">
    <name type="scientific">Brassica campestris</name>
    <name type="common">Field mustard</name>
    <dbReference type="NCBI Taxonomy" id="3711"/>
    <lineage>
        <taxon>Eukaryota</taxon>
        <taxon>Viridiplantae</taxon>
        <taxon>Streptophyta</taxon>
        <taxon>Embryophyta</taxon>
        <taxon>Tracheophyta</taxon>
        <taxon>Spermatophyta</taxon>
        <taxon>Magnoliopsida</taxon>
        <taxon>eudicotyledons</taxon>
        <taxon>Gunneridae</taxon>
        <taxon>Pentapetalae</taxon>
        <taxon>rosids</taxon>
        <taxon>malvids</taxon>
        <taxon>Brassicales</taxon>
        <taxon>Brassicaceae</taxon>
        <taxon>Brassiceae</taxon>
        <taxon>Brassica</taxon>
    </lineage>
</organism>
<sequence>MSRFCTYDQLMLLGLYCVQLSVSDVLESTVFVAFDGEMTKLINVHAAERPTMKFMLLEIAAKQMSD</sequence>
<reference evidence="3" key="1">
    <citation type="submission" date="2018-11" db="EMBL/GenBank/DDBJ databases">
        <authorList>
            <consortium name="Genoscope - CEA"/>
            <person name="William W."/>
        </authorList>
    </citation>
    <scope>NUCLEOTIDE SEQUENCE</scope>
</reference>
<feature type="chain" id="PRO_5039802500" evidence="1">
    <location>
        <begin position="24"/>
        <end position="66"/>
    </location>
</feature>
<dbReference type="AlphaFoldDB" id="A0A3P6BH13"/>
<evidence type="ECO:0000256" key="1">
    <source>
        <dbReference type="SAM" id="SignalP"/>
    </source>
</evidence>
<accession>A0A3P6BH13</accession>
<evidence type="ECO:0000313" key="3">
    <source>
        <dbReference type="EMBL" id="VDD01606.1"/>
    </source>
</evidence>
<dbReference type="Gramene" id="A07p37590.2_BraZ1">
    <property type="protein sequence ID" value="A07p37590.2_BraZ1.CDS"/>
    <property type="gene ID" value="A07g37590.2_BraZ1"/>
</dbReference>
<name>A0A3P6BH13_BRACM</name>
<gene>
    <name evidence="3" type="ORF">BRAA07T31111Z</name>
    <name evidence="2" type="ORF">BRAPAZ1V2_A07P37590.2</name>
</gene>
<protein>
    <submittedName>
        <fullName evidence="2">Uncharacterized protein</fullName>
    </submittedName>
</protein>